<evidence type="ECO:0000259" key="3">
    <source>
        <dbReference type="Pfam" id="PF22124"/>
    </source>
</evidence>
<reference evidence="5" key="1">
    <citation type="submission" date="2016-11" db="EMBL/GenBank/DDBJ databases">
        <authorList>
            <person name="Varghese N."/>
            <person name="Submissions S."/>
        </authorList>
    </citation>
    <scope>NUCLEOTIDE SEQUENCE [LARGE SCALE GENOMIC DNA]</scope>
    <source>
        <strain evidence="5">DSM 16990</strain>
    </source>
</reference>
<protein>
    <submittedName>
        <fullName evidence="4">Alpha-L-fucosidase 2</fullName>
    </submittedName>
</protein>
<dbReference type="STRING" id="288992.SAMN04488522_1021147"/>
<evidence type="ECO:0000259" key="1">
    <source>
        <dbReference type="Pfam" id="PF14498"/>
    </source>
</evidence>
<dbReference type="PANTHER" id="PTHR31084">
    <property type="entry name" value="ALPHA-L-FUCOSIDASE 2"/>
    <property type="match status" value="1"/>
</dbReference>
<dbReference type="SUPFAM" id="SSF48208">
    <property type="entry name" value="Six-hairpin glycosidases"/>
    <property type="match status" value="1"/>
</dbReference>
<dbReference type="Pfam" id="PF22124">
    <property type="entry name" value="Glyco_hydro_95_cat"/>
    <property type="match status" value="1"/>
</dbReference>
<evidence type="ECO:0000313" key="5">
    <source>
        <dbReference type="Proteomes" id="UP000184287"/>
    </source>
</evidence>
<gene>
    <name evidence="4" type="ORF">SAMN04488522_1021147</name>
</gene>
<feature type="domain" description="Alpha fucosidase A-like C-terminal" evidence="2">
    <location>
        <begin position="720"/>
        <end position="784"/>
    </location>
</feature>
<feature type="domain" description="Glycosyl hydrolase family 95 N-terminal" evidence="1">
    <location>
        <begin position="41"/>
        <end position="286"/>
    </location>
</feature>
<evidence type="ECO:0000259" key="2">
    <source>
        <dbReference type="Pfam" id="PF21307"/>
    </source>
</evidence>
<dbReference type="InterPro" id="IPR016518">
    <property type="entry name" value="Alpha-L-fucosidase"/>
</dbReference>
<dbReference type="EMBL" id="FQUQ01000002">
    <property type="protein sequence ID" value="SHF40607.1"/>
    <property type="molecule type" value="Genomic_DNA"/>
</dbReference>
<dbReference type="Proteomes" id="UP000184287">
    <property type="component" value="Unassembled WGS sequence"/>
</dbReference>
<organism evidence="4 5">
    <name type="scientific">Pedobacter caeni</name>
    <dbReference type="NCBI Taxonomy" id="288992"/>
    <lineage>
        <taxon>Bacteria</taxon>
        <taxon>Pseudomonadati</taxon>
        <taxon>Bacteroidota</taxon>
        <taxon>Sphingobacteriia</taxon>
        <taxon>Sphingobacteriales</taxon>
        <taxon>Sphingobacteriaceae</taxon>
        <taxon>Pedobacter</taxon>
    </lineage>
</organism>
<evidence type="ECO:0000313" key="4">
    <source>
        <dbReference type="EMBL" id="SHF40607.1"/>
    </source>
</evidence>
<accession>A0A1M5BE44</accession>
<name>A0A1M5BE44_9SPHI</name>
<keyword evidence="5" id="KW-1185">Reference proteome</keyword>
<dbReference type="InterPro" id="IPR049053">
    <property type="entry name" value="AFCA-like_C"/>
</dbReference>
<dbReference type="InterPro" id="IPR027414">
    <property type="entry name" value="GH95_N_dom"/>
</dbReference>
<dbReference type="InterPro" id="IPR012341">
    <property type="entry name" value="6hp_glycosidase-like_sf"/>
</dbReference>
<dbReference type="InterPro" id="IPR008928">
    <property type="entry name" value="6-hairpin_glycosidase_sf"/>
</dbReference>
<feature type="domain" description="Glycosyl hydrolase family 95 catalytic" evidence="3">
    <location>
        <begin position="305"/>
        <end position="718"/>
    </location>
</feature>
<dbReference type="GO" id="GO:0005975">
    <property type="term" value="P:carbohydrate metabolic process"/>
    <property type="evidence" value="ECO:0007669"/>
    <property type="project" value="InterPro"/>
</dbReference>
<dbReference type="InterPro" id="IPR054363">
    <property type="entry name" value="GH95_cat"/>
</dbReference>
<dbReference type="Gene3D" id="1.50.10.10">
    <property type="match status" value="1"/>
</dbReference>
<dbReference type="GO" id="GO:0004560">
    <property type="term" value="F:alpha-L-fucosidase activity"/>
    <property type="evidence" value="ECO:0007669"/>
    <property type="project" value="InterPro"/>
</dbReference>
<proteinExistence type="predicted"/>
<dbReference type="Pfam" id="PF14498">
    <property type="entry name" value="Glyco_hyd_65N_2"/>
    <property type="match status" value="1"/>
</dbReference>
<sequence length="791" mass="87776">MTSIEPHTQLETMILNKQCLLTTACIAAALFSFGQNKNLKLFYHQPAAQWEETLPLGNGRLGMTPDGGVVKEKIVLNDITLWSGSPQDANNYEAYKSLPKIRQLILEGKNDEAQDLVNRDFVCKGPGSGGPQWGKYQTLGALELEFTYKGGSTAQPEAKQYHRELSLEQAMANCSFTVNGVNYKRTYFTSFDDDVSVIRLTADQPGQLNLRILLNRPERYAVQTEGNELQMSGQLDNGTDGKGMQYMARVSARLKGGALTTDQNSLTIKDATEVTIYVAAATNFRNFPFKEKTKQVLAAALKKPYELQKSTHMANYAKLFKRLSIDLGEGASAKLPTNVRLDGFYKNFEADPSLASLFFQFGRYLSISSTRVGLLPPNLQGLWAKEINTPWNGDYHLDVNVQMNHWPVEVANLSELNLPLAELVRGLVKPGQKTAKAYYNANGWIAHVITNVWGFTEPGESASWGASNAGSGWLCNNLWEHYEFSQDLKYLKSIYPILKGSAEFYKSAQIKDPKSGWLVTSPSVSPENSFYLPNGKTASISMGPTIDNQIVRELFGNVIKASKLLNTDVTFSAELQETLKSVPPAAVISKDGRIQEWLEDYKETDLQHRHISHLYGLYPASLISPFSTPELAAAAKKTLEVRGDDGPSWTIAYKLLFWARLQDGNRAFKLLKEILKPTLRTDINYGAGGGVYPNILSAGPPFQIDGNFGATAGIAEMLLQSHDGFIELLPALPDAWKKYGNIKGFKARGNFTIDMNWKDGKILSYRIASPMAKKVKVKLNGELKEIVSQRL</sequence>
<dbReference type="Pfam" id="PF21307">
    <property type="entry name" value="Glyco_hydro_95_C"/>
    <property type="match status" value="1"/>
</dbReference>
<dbReference type="PIRSF" id="PIRSF007663">
    <property type="entry name" value="UCP007663"/>
    <property type="match status" value="1"/>
</dbReference>
<dbReference type="PANTHER" id="PTHR31084:SF0">
    <property type="entry name" value="ALPHA-L-FUCOSIDASE 2"/>
    <property type="match status" value="1"/>
</dbReference>
<dbReference type="AlphaFoldDB" id="A0A1M5BE44"/>